<dbReference type="GO" id="GO:0005524">
    <property type="term" value="F:ATP binding"/>
    <property type="evidence" value="ECO:0007669"/>
    <property type="project" value="InterPro"/>
</dbReference>
<dbReference type="EMBL" id="CAID01000004">
    <property type="protein sequence ID" value="CEF97415.1"/>
    <property type="molecule type" value="Genomic_DNA"/>
</dbReference>
<dbReference type="InParanoid" id="A0A090LZK0"/>
<dbReference type="Proteomes" id="UP000009170">
    <property type="component" value="Unassembled WGS sequence"/>
</dbReference>
<dbReference type="KEGG" id="ota:OT_ostta04g00350"/>
<dbReference type="GeneID" id="9834163"/>
<proteinExistence type="predicted"/>
<gene>
    <name evidence="4" type="ORF">OT_ostta04g00350</name>
</gene>
<evidence type="ECO:0000256" key="2">
    <source>
        <dbReference type="SAM" id="MobiDB-lite"/>
    </source>
</evidence>
<dbReference type="AlphaFoldDB" id="A0A090LZK0"/>
<sequence>MDKKFRVGARAIERATRAGSSAGDGDGKSKRRRDENSDGARRGVGAMARDEDVDAYLWLTRARWTLSETVDAMTHAQRWEDARAVVEWVEVELAMRRESAFWALRQSERDLEDALVDAKMTPDTFVGFTSRGAVEREGGKRRTWDERVRAAAARCDRDGNSVDVESIVIDGLMSTNDDPVAEHGGEHVIIPSVERFAPSCTDDDAARRIQAAYRGHASRMKTNAEARRELEHLRMIPSARFSNKKAEEMAEMKRREQQRERSERELASLQESVRRDLIANRGEQIREELIASVEREATVIESDEVQNDRVSTFKHVDADVEESVDTSVDDENFMIRFTRAFEKYTRRWADDENADLNAFDVEHVRATVLNDVSNAMREEIEEHQRILAAENKKKSKPSTKKKASAASTLKANDKPSTKAKAKKPKTSKTKTVAKEVDAELIDTLVQLGMLESVALDGRLMDYVGTGGERREGRDESTMLEIFQLLHILAVSVTTPLASQRVHEHAPHMKCVLLEGPDSNGKSYLARLCAAESGCALYNLSADRLAYAESRGANVKGLIKSVFQAAKLSSPSVILIRHVDAFFPEKGKKAKASEAAETARKLRKDVAKEIKALKPGARVVVMCTRTLVSGASSSEPKGFDKFFSLRLEVPAPDYGGRRRVLSEALRAASLAPSDHLRRRTGDDAFATLVCHASKGMTTGALYALARAVATHRLSATDDPWRALLRRIESN</sequence>
<feature type="region of interest" description="Disordered" evidence="2">
    <location>
        <begin position="1"/>
        <end position="45"/>
    </location>
</feature>
<dbReference type="SUPFAM" id="SSF52540">
    <property type="entry name" value="P-loop containing nucleoside triphosphate hydrolases"/>
    <property type="match status" value="1"/>
</dbReference>
<dbReference type="InterPro" id="IPR003959">
    <property type="entry name" value="ATPase_AAA_core"/>
</dbReference>
<comment type="caution">
    <text evidence="4">The sequence shown here is derived from an EMBL/GenBank/DDBJ whole genome shotgun (WGS) entry which is preliminary data.</text>
</comment>
<reference evidence="4 5" key="2">
    <citation type="journal article" date="2014" name="BMC Genomics">
        <title>An improved genome of the model marine alga Ostreococcus tauri unfolds by assessing Illumina de novo assemblies.</title>
        <authorList>
            <person name="Blanc-Mathieu R."/>
            <person name="Verhelst B."/>
            <person name="Derelle E."/>
            <person name="Rombauts S."/>
            <person name="Bouget F.Y."/>
            <person name="Carre I."/>
            <person name="Chateau A."/>
            <person name="Eyre-Walker A."/>
            <person name="Grimsley N."/>
            <person name="Moreau H."/>
            <person name="Piegu B."/>
            <person name="Rivals E."/>
            <person name="Schackwitz W."/>
            <person name="Van de Peer Y."/>
            <person name="Piganeau G."/>
        </authorList>
    </citation>
    <scope>NUCLEOTIDE SEQUENCE [LARGE SCALE GENOMIC DNA]</scope>
    <source>
        <strain evidence="5">OTTH 0595 / CCAP 157/2 / RCC745</strain>
    </source>
</reference>
<evidence type="ECO:0000313" key="5">
    <source>
        <dbReference type="Proteomes" id="UP000009170"/>
    </source>
</evidence>
<feature type="compositionally biased region" description="Basic residues" evidence="2">
    <location>
        <begin position="393"/>
        <end position="403"/>
    </location>
</feature>
<feature type="domain" description="ATPase AAA-type core" evidence="3">
    <location>
        <begin position="511"/>
        <end position="623"/>
    </location>
</feature>
<dbReference type="PANTHER" id="PTHR14690:SF0">
    <property type="entry name" value="IQ MOTIF CONTAINING WITH AAA DOMAIN 1"/>
    <property type="match status" value="1"/>
</dbReference>
<name>A0A090LZK0_OSTTA</name>
<keyword evidence="1" id="KW-0175">Coiled coil</keyword>
<dbReference type="Pfam" id="PF00004">
    <property type="entry name" value="AAA"/>
    <property type="match status" value="1"/>
</dbReference>
<dbReference type="InterPro" id="IPR052267">
    <property type="entry name" value="N-DRC_Component"/>
</dbReference>
<feature type="region of interest" description="Disordered" evidence="2">
    <location>
        <begin position="388"/>
        <end position="430"/>
    </location>
</feature>
<evidence type="ECO:0000313" key="4">
    <source>
        <dbReference type="EMBL" id="CEF97415.1"/>
    </source>
</evidence>
<accession>A0A090LZK0</accession>
<protein>
    <submittedName>
        <fullName evidence="4">IQ motif, EF-hand binding site</fullName>
    </submittedName>
</protein>
<dbReference type="PROSITE" id="PS50096">
    <property type="entry name" value="IQ"/>
    <property type="match status" value="1"/>
</dbReference>
<dbReference type="RefSeq" id="XP_022838678.1">
    <property type="nucleotide sequence ID" value="XM_022984402.1"/>
</dbReference>
<dbReference type="STRING" id="70448.A0A090LZK0"/>
<organism evidence="4 5">
    <name type="scientific">Ostreococcus tauri</name>
    <name type="common">Marine green alga</name>
    <dbReference type="NCBI Taxonomy" id="70448"/>
    <lineage>
        <taxon>Eukaryota</taxon>
        <taxon>Viridiplantae</taxon>
        <taxon>Chlorophyta</taxon>
        <taxon>Mamiellophyceae</taxon>
        <taxon>Mamiellales</taxon>
        <taxon>Bathycoccaceae</taxon>
        <taxon>Ostreococcus</taxon>
    </lineage>
</organism>
<keyword evidence="5" id="KW-1185">Reference proteome</keyword>
<reference evidence="5" key="1">
    <citation type="journal article" date="2006" name="Proc. Natl. Acad. Sci. U.S.A.">
        <title>Genome analysis of the smallest free-living eukaryote Ostreococcus tauri unveils many unique features.</title>
        <authorList>
            <person name="Derelle E."/>
            <person name="Ferraz C."/>
            <person name="Rombauts S."/>
            <person name="Rouze P."/>
            <person name="Worden A.Z."/>
            <person name="Robbens S."/>
            <person name="Partensky F."/>
            <person name="Degroeve S."/>
            <person name="Echeynie S."/>
            <person name="Cooke R."/>
            <person name="Saeys Y."/>
            <person name="Wuyts J."/>
            <person name="Jabbari K."/>
            <person name="Bowler C."/>
            <person name="Panaud O."/>
            <person name="Piegu B."/>
            <person name="Ball S.G."/>
            <person name="Ral J.-P."/>
            <person name="Bouget F.-Y."/>
            <person name="Piganeau G."/>
            <person name="De Baets B."/>
            <person name="Picard A."/>
            <person name="Delseny M."/>
            <person name="Demaille J."/>
            <person name="Van de Peer Y."/>
            <person name="Moreau H."/>
        </authorList>
    </citation>
    <scope>NUCLEOTIDE SEQUENCE [LARGE SCALE GENOMIC DNA]</scope>
    <source>
        <strain evidence="5">OTTH 0595 / CCAP 157/2 / RCC745</strain>
    </source>
</reference>
<dbReference type="OrthoDB" id="3046016at2759"/>
<dbReference type="InterPro" id="IPR027417">
    <property type="entry name" value="P-loop_NTPase"/>
</dbReference>
<feature type="coiled-coil region" evidence="1">
    <location>
        <begin position="243"/>
        <end position="272"/>
    </location>
</feature>
<evidence type="ECO:0000259" key="3">
    <source>
        <dbReference type="Pfam" id="PF00004"/>
    </source>
</evidence>
<feature type="compositionally biased region" description="Basic and acidic residues" evidence="2">
    <location>
        <begin position="25"/>
        <end position="41"/>
    </location>
</feature>
<evidence type="ECO:0000256" key="1">
    <source>
        <dbReference type="SAM" id="Coils"/>
    </source>
</evidence>
<feature type="compositionally biased region" description="Basic residues" evidence="2">
    <location>
        <begin position="417"/>
        <end position="428"/>
    </location>
</feature>
<feature type="compositionally biased region" description="Basic and acidic residues" evidence="2">
    <location>
        <begin position="1"/>
        <end position="16"/>
    </location>
</feature>
<dbReference type="Gene3D" id="3.40.50.300">
    <property type="entry name" value="P-loop containing nucleotide triphosphate hydrolases"/>
    <property type="match status" value="1"/>
</dbReference>
<dbReference type="PANTHER" id="PTHR14690">
    <property type="entry name" value="IQ MOTIF CONTAINING WITH AAA DOMAIN 1"/>
    <property type="match status" value="1"/>
</dbReference>
<dbReference type="GO" id="GO:0016887">
    <property type="term" value="F:ATP hydrolysis activity"/>
    <property type="evidence" value="ECO:0007669"/>
    <property type="project" value="InterPro"/>
</dbReference>